<dbReference type="PANTHER" id="PTHR43685">
    <property type="entry name" value="GLYCOSYLTRANSFERASE"/>
    <property type="match status" value="1"/>
</dbReference>
<dbReference type="Proteomes" id="UP000006315">
    <property type="component" value="Unassembled WGS sequence"/>
</dbReference>
<evidence type="ECO:0000313" key="2">
    <source>
        <dbReference type="EMBL" id="EKN62792.1"/>
    </source>
</evidence>
<dbReference type="InterPro" id="IPR029044">
    <property type="entry name" value="Nucleotide-diphossugar_trans"/>
</dbReference>
<evidence type="ECO:0000313" key="3">
    <source>
        <dbReference type="Proteomes" id="UP000006315"/>
    </source>
</evidence>
<dbReference type="InterPro" id="IPR001173">
    <property type="entry name" value="Glyco_trans_2-like"/>
</dbReference>
<gene>
    <name evidence="2" type="ORF">BAZO_20283</name>
</gene>
<proteinExistence type="predicted"/>
<dbReference type="PANTHER" id="PTHR43685:SF2">
    <property type="entry name" value="GLYCOSYLTRANSFERASE 2-LIKE DOMAIN-CONTAINING PROTEIN"/>
    <property type="match status" value="1"/>
</dbReference>
<sequence>MENILDNPKITVIIPSYNHSNFIGAAINSVLNQTYEHFELLIVDDASPDNSVEIIEQFKDKRIRFIKFEENKGAVYTLNYAINNSRGEYIALLNSDDYWEKDKLRLQAEVLECHKHIGAVFTDAKFIDESGTVLSKKDYFWADTFEQENRTKGKWLRRFFFELNCLCHPSILIRKSIYEKTNLYDSTFRQLPDFKMWTEILKFTEIHIIQKKLVVFRILSNNKNTSANTAANRIRNKNEIYLIMSNFFESMDKETFIDGFSDLFTKKGELTDDELLCEKAFMYLKTSFEISFIYKLIGIEKLHKLINNESTRKVLNESYHYDENSFFELTGTLDIVESSQNTIPQAIVDNTRKQLEQNTRLYSFIRVLYQKIKK</sequence>
<name>K6CRB0_SCHAZ</name>
<dbReference type="InterPro" id="IPR050834">
    <property type="entry name" value="Glycosyltransf_2"/>
</dbReference>
<feature type="domain" description="Glycosyltransferase 2-like" evidence="1">
    <location>
        <begin position="11"/>
        <end position="179"/>
    </location>
</feature>
<dbReference type="PATRIC" id="fig|1131731.3.peg.4137"/>
<protein>
    <submittedName>
        <fullName evidence="2">Glycosyl transferase family protein</fullName>
    </submittedName>
</protein>
<dbReference type="SUPFAM" id="SSF53448">
    <property type="entry name" value="Nucleotide-diphospho-sugar transferases"/>
    <property type="match status" value="1"/>
</dbReference>
<reference evidence="2 3" key="1">
    <citation type="journal article" date="2012" name="Front. Microbiol.">
        <title>Redundancy and modularity in membrane-associated dissimilatory nitrate reduction in Bacillus.</title>
        <authorList>
            <person name="Heylen K."/>
            <person name="Keltjens J."/>
        </authorList>
    </citation>
    <scope>NUCLEOTIDE SEQUENCE [LARGE SCALE GENOMIC DNA]</scope>
    <source>
        <strain evidence="2 3">LMG 9581</strain>
    </source>
</reference>
<dbReference type="GO" id="GO:0016740">
    <property type="term" value="F:transferase activity"/>
    <property type="evidence" value="ECO:0007669"/>
    <property type="project" value="UniProtKB-KW"/>
</dbReference>
<evidence type="ECO:0000259" key="1">
    <source>
        <dbReference type="Pfam" id="PF00535"/>
    </source>
</evidence>
<dbReference type="EMBL" id="AJLR01000152">
    <property type="protein sequence ID" value="EKN62792.1"/>
    <property type="molecule type" value="Genomic_DNA"/>
</dbReference>
<organism evidence="2 3">
    <name type="scientific">Schinkia azotoformans LMG 9581</name>
    <dbReference type="NCBI Taxonomy" id="1131731"/>
    <lineage>
        <taxon>Bacteria</taxon>
        <taxon>Bacillati</taxon>
        <taxon>Bacillota</taxon>
        <taxon>Bacilli</taxon>
        <taxon>Bacillales</taxon>
        <taxon>Bacillaceae</taxon>
        <taxon>Calidifontibacillus/Schinkia group</taxon>
        <taxon>Schinkia</taxon>
    </lineage>
</organism>
<dbReference type="Gene3D" id="3.90.550.10">
    <property type="entry name" value="Spore Coat Polysaccharide Biosynthesis Protein SpsA, Chain A"/>
    <property type="match status" value="1"/>
</dbReference>
<dbReference type="Pfam" id="PF00535">
    <property type="entry name" value="Glycos_transf_2"/>
    <property type="match status" value="1"/>
</dbReference>
<keyword evidence="3" id="KW-1185">Reference proteome</keyword>
<dbReference type="STRING" id="1131731.BAZO_20283"/>
<dbReference type="AlphaFoldDB" id="K6CRB0"/>
<dbReference type="RefSeq" id="WP_003333302.1">
    <property type="nucleotide sequence ID" value="NZ_AJLR01000152.1"/>
</dbReference>
<comment type="caution">
    <text evidence="2">The sequence shown here is derived from an EMBL/GenBank/DDBJ whole genome shotgun (WGS) entry which is preliminary data.</text>
</comment>
<accession>K6CRB0</accession>
<keyword evidence="2" id="KW-0808">Transferase</keyword>